<evidence type="ECO:0000313" key="2">
    <source>
        <dbReference type="EnsemblPlants" id="Zm00001eb027150_P001"/>
    </source>
</evidence>
<name>A0A804LPW1_MAIZE</name>
<accession>A0A804LPW1</accession>
<evidence type="ECO:0000313" key="3">
    <source>
        <dbReference type="Proteomes" id="UP000007305"/>
    </source>
</evidence>
<feature type="region of interest" description="Disordered" evidence="1">
    <location>
        <begin position="134"/>
        <end position="155"/>
    </location>
</feature>
<dbReference type="Proteomes" id="UP000007305">
    <property type="component" value="Chromosome 1"/>
</dbReference>
<dbReference type="AlphaFoldDB" id="A0A804LPW1"/>
<reference evidence="2" key="3">
    <citation type="submission" date="2021-05" db="UniProtKB">
        <authorList>
            <consortium name="EnsemblPlants"/>
        </authorList>
    </citation>
    <scope>IDENTIFICATION</scope>
    <source>
        <strain evidence="2">cv. B73</strain>
    </source>
</reference>
<evidence type="ECO:0000256" key="1">
    <source>
        <dbReference type="SAM" id="MobiDB-lite"/>
    </source>
</evidence>
<reference evidence="2" key="2">
    <citation type="submission" date="2019-07" db="EMBL/GenBank/DDBJ databases">
        <authorList>
            <person name="Seetharam A."/>
            <person name="Woodhouse M."/>
            <person name="Cannon E."/>
        </authorList>
    </citation>
    <scope>NUCLEOTIDE SEQUENCE [LARGE SCALE GENOMIC DNA]</scope>
    <source>
        <strain evidence="2">cv. B73</strain>
    </source>
</reference>
<protein>
    <submittedName>
        <fullName evidence="2">Uncharacterized protein</fullName>
    </submittedName>
</protein>
<dbReference type="Gramene" id="Zm00001eb027150_T001">
    <property type="protein sequence ID" value="Zm00001eb027150_P001"/>
    <property type="gene ID" value="Zm00001eb027150"/>
</dbReference>
<dbReference type="InParanoid" id="A0A804LPW1"/>
<organism evidence="2 3">
    <name type="scientific">Zea mays</name>
    <name type="common">Maize</name>
    <dbReference type="NCBI Taxonomy" id="4577"/>
    <lineage>
        <taxon>Eukaryota</taxon>
        <taxon>Viridiplantae</taxon>
        <taxon>Streptophyta</taxon>
        <taxon>Embryophyta</taxon>
        <taxon>Tracheophyta</taxon>
        <taxon>Spermatophyta</taxon>
        <taxon>Magnoliopsida</taxon>
        <taxon>Liliopsida</taxon>
        <taxon>Poales</taxon>
        <taxon>Poaceae</taxon>
        <taxon>PACMAD clade</taxon>
        <taxon>Panicoideae</taxon>
        <taxon>Andropogonodae</taxon>
        <taxon>Andropogoneae</taxon>
        <taxon>Tripsacinae</taxon>
        <taxon>Zea</taxon>
    </lineage>
</organism>
<sequence length="212" mass="23239">MPTLPHHRSPSWRLPLPLPPLRMLFASAMDETPTCLCSSDGCRGALLWPMAATVRRAEKHLCSSFLPPMSTDAMEPNPRSPSLIQRAGHFSGSELEQVSSSPWLGLLVCFLHVRSLSHLASCPSQVRPPPPCRGFHRAAPPGRHPPQTDAPFHSSHVQRLERTPAAPEIQAAMEGSRTPSPWLEPAPSPCWFLGRPFPGGYSVTLPYLYSSS</sequence>
<keyword evidence="3" id="KW-1185">Reference proteome</keyword>
<dbReference type="EnsemblPlants" id="Zm00001eb027150_T001">
    <property type="protein sequence ID" value="Zm00001eb027150_P001"/>
    <property type="gene ID" value="Zm00001eb027150"/>
</dbReference>
<proteinExistence type="predicted"/>
<reference evidence="3" key="1">
    <citation type="submission" date="2015-12" db="EMBL/GenBank/DDBJ databases">
        <title>Update maize B73 reference genome by single molecule sequencing technologies.</title>
        <authorList>
            <consortium name="Maize Genome Sequencing Project"/>
            <person name="Ware D."/>
        </authorList>
    </citation>
    <scope>NUCLEOTIDE SEQUENCE [LARGE SCALE GENOMIC DNA]</scope>
    <source>
        <strain evidence="3">cv. B73</strain>
    </source>
</reference>